<gene>
    <name evidence="2" type="ORF">ACFOX0_17495</name>
</gene>
<feature type="transmembrane region" description="Helical" evidence="1">
    <location>
        <begin position="17"/>
        <end position="37"/>
    </location>
</feature>
<keyword evidence="1" id="KW-0812">Transmembrane</keyword>
<comment type="caution">
    <text evidence="2">The sequence shown here is derived from an EMBL/GenBank/DDBJ whole genome shotgun (WGS) entry which is preliminary data.</text>
</comment>
<accession>A0ABV8KNQ6</accession>
<evidence type="ECO:0000256" key="1">
    <source>
        <dbReference type="SAM" id="Phobius"/>
    </source>
</evidence>
<protein>
    <submittedName>
        <fullName evidence="2">Uncharacterized protein</fullName>
    </submittedName>
</protein>
<feature type="transmembrane region" description="Helical" evidence="1">
    <location>
        <begin position="49"/>
        <end position="66"/>
    </location>
</feature>
<organism evidence="2 3">
    <name type="scientific">Micromonospora zhanjiangensis</name>
    <dbReference type="NCBI Taxonomy" id="1522057"/>
    <lineage>
        <taxon>Bacteria</taxon>
        <taxon>Bacillati</taxon>
        <taxon>Actinomycetota</taxon>
        <taxon>Actinomycetes</taxon>
        <taxon>Micromonosporales</taxon>
        <taxon>Micromonosporaceae</taxon>
        <taxon>Micromonospora</taxon>
    </lineage>
</organism>
<keyword evidence="1" id="KW-1133">Transmembrane helix</keyword>
<keyword evidence="3" id="KW-1185">Reference proteome</keyword>
<sequence length="71" mass="7858">MVQPPPEPPAEVSRVTVFWYGLLAVSLLGWFFWGWLVLQQGFVDSVGEALGAGFALLLVVSIIGTLRRSRR</sequence>
<dbReference type="EMBL" id="JBHSBN010000011">
    <property type="protein sequence ID" value="MFC4107712.1"/>
    <property type="molecule type" value="Genomic_DNA"/>
</dbReference>
<dbReference type="Proteomes" id="UP001595868">
    <property type="component" value="Unassembled WGS sequence"/>
</dbReference>
<name>A0ABV8KNQ6_9ACTN</name>
<keyword evidence="1" id="KW-0472">Membrane</keyword>
<evidence type="ECO:0000313" key="2">
    <source>
        <dbReference type="EMBL" id="MFC4107712.1"/>
    </source>
</evidence>
<dbReference type="RefSeq" id="WP_377546984.1">
    <property type="nucleotide sequence ID" value="NZ_JBHSBN010000011.1"/>
</dbReference>
<reference evidence="3" key="1">
    <citation type="journal article" date="2019" name="Int. J. Syst. Evol. Microbiol.">
        <title>The Global Catalogue of Microorganisms (GCM) 10K type strain sequencing project: providing services to taxonomists for standard genome sequencing and annotation.</title>
        <authorList>
            <consortium name="The Broad Institute Genomics Platform"/>
            <consortium name="The Broad Institute Genome Sequencing Center for Infectious Disease"/>
            <person name="Wu L."/>
            <person name="Ma J."/>
        </authorList>
    </citation>
    <scope>NUCLEOTIDE SEQUENCE [LARGE SCALE GENOMIC DNA]</scope>
    <source>
        <strain evidence="3">2902at01</strain>
    </source>
</reference>
<evidence type="ECO:0000313" key="3">
    <source>
        <dbReference type="Proteomes" id="UP001595868"/>
    </source>
</evidence>
<proteinExistence type="predicted"/>